<keyword evidence="4" id="KW-0456">Lyase</keyword>
<feature type="compositionally biased region" description="Polar residues" evidence="6">
    <location>
        <begin position="293"/>
        <end position="303"/>
    </location>
</feature>
<keyword evidence="10" id="KW-1185">Reference proteome</keyword>
<dbReference type="Pfam" id="PF00800">
    <property type="entry name" value="PDT"/>
    <property type="match status" value="1"/>
</dbReference>
<dbReference type="HOGENOM" id="CLU_035008_5_1_1"/>
<evidence type="ECO:0000256" key="4">
    <source>
        <dbReference type="ARBA" id="ARBA00023239"/>
    </source>
</evidence>
<feature type="domain" description="ACT" evidence="8">
    <location>
        <begin position="232"/>
        <end position="314"/>
    </location>
</feature>
<feature type="domain" description="Prephenate dehydratase" evidence="7">
    <location>
        <begin position="5"/>
        <end position="213"/>
    </location>
</feature>
<dbReference type="GO" id="GO:0004664">
    <property type="term" value="F:prephenate dehydratase activity"/>
    <property type="evidence" value="ECO:0007669"/>
    <property type="project" value="UniProtKB-EC"/>
</dbReference>
<dbReference type="RefSeq" id="XP_040615228.1">
    <property type="nucleotide sequence ID" value="XM_040763316.1"/>
</dbReference>
<dbReference type="InterPro" id="IPR002912">
    <property type="entry name" value="ACT_dom"/>
</dbReference>
<dbReference type="PANTHER" id="PTHR21022:SF19">
    <property type="entry name" value="PREPHENATE DEHYDRATASE-RELATED"/>
    <property type="match status" value="1"/>
</dbReference>
<dbReference type="VEuPathDB" id="FungiDB:SPBR_05039"/>
<dbReference type="SUPFAM" id="SSF55021">
    <property type="entry name" value="ACT-like"/>
    <property type="match status" value="1"/>
</dbReference>
<accession>A0A0C2F871</accession>
<dbReference type="Gene3D" id="3.30.70.260">
    <property type="match status" value="1"/>
</dbReference>
<dbReference type="InterPro" id="IPR001086">
    <property type="entry name" value="Preph_deHydtase"/>
</dbReference>
<proteinExistence type="predicted"/>
<dbReference type="AlphaFoldDB" id="A0A0C2F871"/>
<evidence type="ECO:0000313" key="9">
    <source>
        <dbReference type="EMBL" id="KIH87218.1"/>
    </source>
</evidence>
<dbReference type="CDD" id="cd13532">
    <property type="entry name" value="PBP2_PDT_like"/>
    <property type="match status" value="1"/>
</dbReference>
<protein>
    <submittedName>
        <fullName evidence="9">Chorismate mutase</fullName>
    </submittedName>
</protein>
<dbReference type="EMBL" id="AWTV01000010">
    <property type="protein sequence ID" value="KIH87218.1"/>
    <property type="molecule type" value="Genomic_DNA"/>
</dbReference>
<reference evidence="9 10" key="1">
    <citation type="journal article" date="2014" name="BMC Genomics">
        <title>Comparative genomics of the major fungal agents of human and animal Sporotrichosis: Sporothrix schenckii and Sporothrix brasiliensis.</title>
        <authorList>
            <person name="Teixeira M.M."/>
            <person name="de Almeida L.G."/>
            <person name="Kubitschek-Barreira P."/>
            <person name="Alves F.L."/>
            <person name="Kioshima E.S."/>
            <person name="Abadio A.K."/>
            <person name="Fernandes L."/>
            <person name="Derengowski L.S."/>
            <person name="Ferreira K.S."/>
            <person name="Souza R.C."/>
            <person name="Ruiz J.C."/>
            <person name="de Andrade N.C."/>
            <person name="Paes H.C."/>
            <person name="Nicola A.M."/>
            <person name="Albuquerque P."/>
            <person name="Gerber A.L."/>
            <person name="Martins V.P."/>
            <person name="Peconick L.D."/>
            <person name="Neto A.V."/>
            <person name="Chaucanez C.B."/>
            <person name="Silva P.A."/>
            <person name="Cunha O.L."/>
            <person name="de Oliveira F.F."/>
            <person name="dos Santos T.C."/>
            <person name="Barros A.L."/>
            <person name="Soares M.A."/>
            <person name="de Oliveira L.M."/>
            <person name="Marini M.M."/>
            <person name="Villalobos-Duno H."/>
            <person name="Cunha M.M."/>
            <person name="de Hoog S."/>
            <person name="da Silveira J.F."/>
            <person name="Henrissat B."/>
            <person name="Nino-Vega G.A."/>
            <person name="Cisalpino P.S."/>
            <person name="Mora-Montes H.M."/>
            <person name="Almeida S.R."/>
            <person name="Stajich J.E."/>
            <person name="Lopes-Bezerra L.M."/>
            <person name="Vasconcelos A.T."/>
            <person name="Felipe M.S."/>
        </authorList>
    </citation>
    <scope>NUCLEOTIDE SEQUENCE [LARGE SCALE GENOMIC DNA]</scope>
    <source>
        <strain evidence="9 10">5110</strain>
    </source>
</reference>
<dbReference type="Gene3D" id="3.40.190.10">
    <property type="entry name" value="Periplasmic binding protein-like II"/>
    <property type="match status" value="2"/>
</dbReference>
<organism evidence="9 10">
    <name type="scientific">Sporothrix brasiliensis 5110</name>
    <dbReference type="NCBI Taxonomy" id="1398154"/>
    <lineage>
        <taxon>Eukaryota</taxon>
        <taxon>Fungi</taxon>
        <taxon>Dikarya</taxon>
        <taxon>Ascomycota</taxon>
        <taxon>Pezizomycotina</taxon>
        <taxon>Sordariomycetes</taxon>
        <taxon>Sordariomycetidae</taxon>
        <taxon>Ophiostomatales</taxon>
        <taxon>Ophiostomataceae</taxon>
        <taxon>Sporothrix</taxon>
    </lineage>
</organism>
<evidence type="ECO:0000256" key="6">
    <source>
        <dbReference type="SAM" id="MobiDB-lite"/>
    </source>
</evidence>
<dbReference type="GO" id="GO:0005737">
    <property type="term" value="C:cytoplasm"/>
    <property type="evidence" value="ECO:0007669"/>
    <property type="project" value="TreeGrafter"/>
</dbReference>
<keyword evidence="1" id="KW-0028">Amino-acid biosynthesis</keyword>
<gene>
    <name evidence="9" type="ORF">SPBR_05039</name>
</gene>
<sequence length="356" mass="38068">MTRPAVAFLGPVASYTHQAAKSVFAGTSNELLPVTTIKDVFEAVRNGDAAYGVVPFENSTHGPVTFTLAGLADRDGAYGELSVCGETYLAVHHYLLGRRRLQSSDADGAAADPSATGVPLASLDHITRIHSHPQAFGQTTAFFRRYFPDASRRPEMIDASSTSRAAELAAADESGASAAISSAMAAETSGLDVLARCIEDRADNTTRFYVLQKSPPQAPATTPATMCPKSLVSFTVPHRSPGALADVLECFRRARLNLTSINSLPSLVLPFQYLFFVEFEHGDEPESKESGAEASTDSASTGETADARVQRVLAEVAKVAETHRLLGTWNKPEPLSWEKSADGMVYERDEGTSACH</sequence>
<evidence type="ECO:0000256" key="3">
    <source>
        <dbReference type="ARBA" id="ARBA00023222"/>
    </source>
</evidence>
<dbReference type="PROSITE" id="PS51171">
    <property type="entry name" value="PREPHENATE_DEHYDR_3"/>
    <property type="match status" value="1"/>
</dbReference>
<dbReference type="PROSITE" id="PS51671">
    <property type="entry name" value="ACT"/>
    <property type="match status" value="1"/>
</dbReference>
<comment type="caution">
    <text evidence="9">The sequence shown here is derived from an EMBL/GenBank/DDBJ whole genome shotgun (WGS) entry which is preliminary data.</text>
</comment>
<feature type="region of interest" description="Disordered" evidence="6">
    <location>
        <begin position="284"/>
        <end position="304"/>
    </location>
</feature>
<dbReference type="GeneID" id="63678237"/>
<comment type="pathway">
    <text evidence="5">Amino-acid biosynthesis.</text>
</comment>
<dbReference type="UniPathway" id="UPA00121">
    <property type="reaction ID" value="UER00345"/>
</dbReference>
<evidence type="ECO:0000259" key="7">
    <source>
        <dbReference type="PROSITE" id="PS51171"/>
    </source>
</evidence>
<dbReference type="SUPFAM" id="SSF53850">
    <property type="entry name" value="Periplasmic binding protein-like II"/>
    <property type="match status" value="1"/>
</dbReference>
<evidence type="ECO:0000256" key="2">
    <source>
        <dbReference type="ARBA" id="ARBA00023141"/>
    </source>
</evidence>
<dbReference type="CDD" id="cd04905">
    <property type="entry name" value="ACT_CM-PDT"/>
    <property type="match status" value="1"/>
</dbReference>
<dbReference type="GO" id="GO:0009094">
    <property type="term" value="P:L-phenylalanine biosynthetic process"/>
    <property type="evidence" value="ECO:0007669"/>
    <property type="project" value="UniProtKB-UniPathway"/>
</dbReference>
<dbReference type="PANTHER" id="PTHR21022">
    <property type="entry name" value="PREPHENATE DEHYDRATASE P PROTEIN"/>
    <property type="match status" value="1"/>
</dbReference>
<evidence type="ECO:0000313" key="10">
    <source>
        <dbReference type="Proteomes" id="UP000031575"/>
    </source>
</evidence>
<keyword evidence="2" id="KW-0057">Aromatic amino acid biosynthesis</keyword>
<dbReference type="InterPro" id="IPR045865">
    <property type="entry name" value="ACT-like_dom_sf"/>
</dbReference>
<dbReference type="OrthoDB" id="983542at2759"/>
<evidence type="ECO:0000256" key="1">
    <source>
        <dbReference type="ARBA" id="ARBA00022605"/>
    </source>
</evidence>
<keyword evidence="3" id="KW-0584">Phenylalanine biosynthesis</keyword>
<evidence type="ECO:0000259" key="8">
    <source>
        <dbReference type="PROSITE" id="PS51671"/>
    </source>
</evidence>
<dbReference type="Proteomes" id="UP000031575">
    <property type="component" value="Unassembled WGS sequence"/>
</dbReference>
<name>A0A0C2F871_9PEZI</name>
<evidence type="ECO:0000256" key="5">
    <source>
        <dbReference type="ARBA" id="ARBA00029440"/>
    </source>
</evidence>